<evidence type="ECO:0000313" key="2">
    <source>
        <dbReference type="EMBL" id="GLH66760.1"/>
    </source>
</evidence>
<evidence type="ECO:0000313" key="3">
    <source>
        <dbReference type="Proteomes" id="UP001165044"/>
    </source>
</evidence>
<keyword evidence="1" id="KW-0732">Signal</keyword>
<sequence length="276" mass="30483">MSRCRRFAQILPILLASFGSLTWSPSLRAEAPVASRDPKGVVAQARAAYYSLSSRGYRQYRFQAKPDWSAMLGDQAKTNPAGFEAAMAIFAKLRFDVVVDEKGSAKISHNDVDAPNDQTRAGLTQLYGGMDQMLTGFFQTWTPFMIETPFSSVGADLSVETIGAKYRFRWVENGSTKVEILTDQAFAVTEMKVTTPAFDSVIRPVFDRGPAGLVLTSYEAEYREQPPAAPIRIAVLIKNRPVRDLLMPVDLDLTAWIGGNGTRILMAFAEPSVEKK</sequence>
<gene>
    <name evidence="2" type="ORF">GETHED_11240</name>
</gene>
<organism evidence="2 3">
    <name type="scientific">Geothrix edaphica</name>
    <dbReference type="NCBI Taxonomy" id="2927976"/>
    <lineage>
        <taxon>Bacteria</taxon>
        <taxon>Pseudomonadati</taxon>
        <taxon>Acidobacteriota</taxon>
        <taxon>Holophagae</taxon>
        <taxon>Holophagales</taxon>
        <taxon>Holophagaceae</taxon>
        <taxon>Geothrix</taxon>
    </lineage>
</organism>
<accession>A0ABQ5PWD3</accession>
<reference evidence="2" key="1">
    <citation type="journal article" date="2023" name="Antonie Van Leeuwenhoek">
        <title>Mesoterricola silvestris gen. nov., sp. nov., Mesoterricola sediminis sp. nov., Geothrix oryzae sp. nov., Geothrix edaphica sp. nov., Geothrix rubra sp. nov., and Geothrix limicola sp. nov., six novel members of Acidobacteriota isolated from soils.</title>
        <authorList>
            <person name="Itoh H."/>
            <person name="Sugisawa Y."/>
            <person name="Mise K."/>
            <person name="Xu Z."/>
            <person name="Kuniyasu M."/>
            <person name="Ushijima N."/>
            <person name="Kawano K."/>
            <person name="Kobayashi E."/>
            <person name="Shiratori Y."/>
            <person name="Masuda Y."/>
            <person name="Senoo K."/>
        </authorList>
    </citation>
    <scope>NUCLEOTIDE SEQUENCE</scope>
    <source>
        <strain evidence="2">Red802</strain>
    </source>
</reference>
<dbReference type="EMBL" id="BSDC01000001">
    <property type="protein sequence ID" value="GLH66760.1"/>
    <property type="molecule type" value="Genomic_DNA"/>
</dbReference>
<dbReference type="Proteomes" id="UP001165044">
    <property type="component" value="Unassembled WGS sequence"/>
</dbReference>
<evidence type="ECO:0008006" key="4">
    <source>
        <dbReference type="Google" id="ProtNLM"/>
    </source>
</evidence>
<protein>
    <recommendedName>
        <fullName evidence="4">DUF3108 domain-containing protein</fullName>
    </recommendedName>
</protein>
<feature type="chain" id="PRO_5046299320" description="DUF3108 domain-containing protein" evidence="1">
    <location>
        <begin position="30"/>
        <end position="276"/>
    </location>
</feature>
<dbReference type="RefSeq" id="WP_285607335.1">
    <property type="nucleotide sequence ID" value="NZ_BSDC01000001.1"/>
</dbReference>
<keyword evidence="3" id="KW-1185">Reference proteome</keyword>
<feature type="signal peptide" evidence="1">
    <location>
        <begin position="1"/>
        <end position="29"/>
    </location>
</feature>
<evidence type="ECO:0000256" key="1">
    <source>
        <dbReference type="SAM" id="SignalP"/>
    </source>
</evidence>
<name>A0ABQ5PWD3_9BACT</name>
<proteinExistence type="predicted"/>
<comment type="caution">
    <text evidence="2">The sequence shown here is derived from an EMBL/GenBank/DDBJ whole genome shotgun (WGS) entry which is preliminary data.</text>
</comment>